<dbReference type="PROSITE" id="PS00107">
    <property type="entry name" value="PROTEIN_KINASE_ATP"/>
    <property type="match status" value="1"/>
</dbReference>
<dbReference type="EMBL" id="KI927911">
    <property type="protein sequence ID" value="ETW30472.1"/>
    <property type="molecule type" value="Genomic_DNA"/>
</dbReference>
<dbReference type="InterPro" id="IPR000719">
    <property type="entry name" value="Prot_kinase_dom"/>
</dbReference>
<keyword evidence="9" id="KW-0175">Coiled coil</keyword>
<evidence type="ECO:0000256" key="5">
    <source>
        <dbReference type="ARBA" id="ARBA00022777"/>
    </source>
</evidence>
<keyword evidence="2" id="KW-0723">Serine/threonine-protein kinase</keyword>
<name>A0A024VPS9_PLAFA</name>
<dbReference type="SUPFAM" id="SSF56112">
    <property type="entry name" value="Protein kinase-like (PK-like)"/>
    <property type="match status" value="1"/>
</dbReference>
<evidence type="ECO:0000256" key="3">
    <source>
        <dbReference type="ARBA" id="ARBA00022679"/>
    </source>
</evidence>
<evidence type="ECO:0000256" key="9">
    <source>
        <dbReference type="SAM" id="Coils"/>
    </source>
</evidence>
<dbReference type="Gene3D" id="1.10.510.10">
    <property type="entry name" value="Transferase(Phosphotransferase) domain 1"/>
    <property type="match status" value="1"/>
</dbReference>
<feature type="compositionally biased region" description="Acidic residues" evidence="10">
    <location>
        <begin position="532"/>
        <end position="544"/>
    </location>
</feature>
<reference evidence="12 13" key="1">
    <citation type="submission" date="2013-02" db="EMBL/GenBank/DDBJ databases">
        <title>The Genome Annotation of Plasmodium falciparum FCH/4.</title>
        <authorList>
            <consortium name="The Broad Institute Genome Sequencing Platform"/>
            <consortium name="The Broad Institute Genome Sequencing Center for Infectious Disease"/>
            <person name="Neafsey D."/>
            <person name="Hoffman S."/>
            <person name="Volkman S."/>
            <person name="Rosenthal P."/>
            <person name="Walker B."/>
            <person name="Young S.K."/>
            <person name="Zeng Q."/>
            <person name="Gargeya S."/>
            <person name="Fitzgerald M."/>
            <person name="Haas B."/>
            <person name="Abouelleil A."/>
            <person name="Allen A.W."/>
            <person name="Alvarado L."/>
            <person name="Arachchi H.M."/>
            <person name="Berlin A.M."/>
            <person name="Chapman S.B."/>
            <person name="Gainer-Dewar J."/>
            <person name="Goldberg J."/>
            <person name="Griggs A."/>
            <person name="Gujja S."/>
            <person name="Hansen M."/>
            <person name="Howarth C."/>
            <person name="Imamovic A."/>
            <person name="Ireland A."/>
            <person name="Larimer J."/>
            <person name="McCowan C."/>
            <person name="Murphy C."/>
            <person name="Pearson M."/>
            <person name="Poon T.W."/>
            <person name="Priest M."/>
            <person name="Roberts A."/>
            <person name="Saif S."/>
            <person name="Shea T."/>
            <person name="Sisk P."/>
            <person name="Sykes S."/>
            <person name="Wortman J."/>
            <person name="Nusbaum C."/>
            <person name="Birren B."/>
        </authorList>
    </citation>
    <scope>NUCLEOTIDE SEQUENCE [LARGE SCALE GENOMIC DNA]</scope>
    <source>
        <strain evidence="12 13">FCH/4</strain>
    </source>
</reference>
<dbReference type="PROSITE" id="PS50011">
    <property type="entry name" value="PROTEIN_KINASE_DOM"/>
    <property type="match status" value="1"/>
</dbReference>
<evidence type="ECO:0000256" key="7">
    <source>
        <dbReference type="ARBA" id="ARBA00023596"/>
    </source>
</evidence>
<dbReference type="PANTHER" id="PTHR24058">
    <property type="entry name" value="DUAL SPECIFICITY PROTEIN KINASE"/>
    <property type="match status" value="1"/>
</dbReference>
<dbReference type="FunFam" id="1.10.510.10:FF:000078">
    <property type="entry name" value="Serine/threonine-protein kinase PRP4 homolog"/>
    <property type="match status" value="1"/>
</dbReference>
<keyword evidence="5 12" id="KW-0418">Kinase</keyword>
<keyword evidence="6 8" id="KW-0067">ATP-binding</keyword>
<dbReference type="InterPro" id="IPR050494">
    <property type="entry name" value="Ser_Thr_dual-spec_kinase"/>
</dbReference>
<dbReference type="AlphaFoldDB" id="A0A024VPS9"/>
<dbReference type="PANTHER" id="PTHR24058:SF103">
    <property type="entry name" value="SERINE_THREONINE-PROTEIN KINASE PRP4 HOMOLOG"/>
    <property type="match status" value="1"/>
</dbReference>
<dbReference type="FunFam" id="3.30.200.20:FF:000440">
    <property type="entry name" value="CMGC/DYRK/PRP4 protein kinase, variant"/>
    <property type="match status" value="1"/>
</dbReference>
<dbReference type="CDD" id="cd14135">
    <property type="entry name" value="STKc_PRP4"/>
    <property type="match status" value="1"/>
</dbReference>
<protein>
    <recommendedName>
        <fullName evidence="1">non-specific serine/threonine protein kinase</fullName>
        <ecNumber evidence="1">2.7.11.1</ecNumber>
    </recommendedName>
</protein>
<dbReference type="InterPro" id="IPR017441">
    <property type="entry name" value="Protein_kinase_ATP_BS"/>
</dbReference>
<dbReference type="InterPro" id="IPR008271">
    <property type="entry name" value="Ser/Thr_kinase_AS"/>
</dbReference>
<evidence type="ECO:0000256" key="10">
    <source>
        <dbReference type="SAM" id="MobiDB-lite"/>
    </source>
</evidence>
<feature type="region of interest" description="Disordered" evidence="10">
    <location>
        <begin position="513"/>
        <end position="544"/>
    </location>
</feature>
<evidence type="ECO:0000256" key="2">
    <source>
        <dbReference type="ARBA" id="ARBA00022527"/>
    </source>
</evidence>
<keyword evidence="4 8" id="KW-0547">Nucleotide-binding</keyword>
<dbReference type="Pfam" id="PF00069">
    <property type="entry name" value="Pkinase"/>
    <property type="match status" value="1"/>
</dbReference>
<dbReference type="GO" id="GO:0005524">
    <property type="term" value="F:ATP binding"/>
    <property type="evidence" value="ECO:0007669"/>
    <property type="project" value="UniProtKB-UniRule"/>
</dbReference>
<dbReference type="GO" id="GO:0045292">
    <property type="term" value="P:mRNA cis splicing, via spliceosome"/>
    <property type="evidence" value="ECO:0007669"/>
    <property type="project" value="InterPro"/>
</dbReference>
<evidence type="ECO:0000259" key="11">
    <source>
        <dbReference type="PROSITE" id="PS50011"/>
    </source>
</evidence>
<evidence type="ECO:0000256" key="4">
    <source>
        <dbReference type="ARBA" id="ARBA00022741"/>
    </source>
</evidence>
<dbReference type="GO" id="GO:0004674">
    <property type="term" value="F:protein serine/threonine kinase activity"/>
    <property type="evidence" value="ECO:0007669"/>
    <property type="project" value="UniProtKB-KW"/>
</dbReference>
<organism evidence="12 13">
    <name type="scientific">Plasmodium falciparum FCH/4</name>
    <dbReference type="NCBI Taxonomy" id="1036724"/>
    <lineage>
        <taxon>Eukaryota</taxon>
        <taxon>Sar</taxon>
        <taxon>Alveolata</taxon>
        <taxon>Apicomplexa</taxon>
        <taxon>Aconoidasida</taxon>
        <taxon>Haemosporida</taxon>
        <taxon>Plasmodiidae</taxon>
        <taxon>Plasmodium</taxon>
        <taxon>Plasmodium (Laverania)</taxon>
    </lineage>
</organism>
<dbReference type="PROSITE" id="PS00108">
    <property type="entry name" value="PROTEIN_KINASE_ST"/>
    <property type="match status" value="1"/>
</dbReference>
<dbReference type="InterPro" id="IPR044092">
    <property type="entry name" value="STKc_PRP4"/>
</dbReference>
<dbReference type="Proteomes" id="UP000030656">
    <property type="component" value="Unassembled WGS sequence"/>
</dbReference>
<sequence length="938" mass="110143">MNWDEKNCKNNFDLKKQLHNIFFILGLVIQNILVDNNFLEYVNINDIYKTLYHIFKTRYLNILNTHLDGSHTEKNENNSLLRDDTDSLKKGNDNISPLINDDHISEHMNDHIIGSRKNKLLLSGENNKPLSYNNKSTNSNNNMSENYHETDSPVQNITPLHIESNFFYEQIKLKFENIFSHSPQREKYNNLNFIQIHNLKCLKYAITACIYSHIKISGKSICLRNILNTTNFFISLLINNNNYSDHHHHHHKKKRSNVYINSLKDTVHNINTYEPIIKENIYQEKEESLKMERIALFTSSFKLSNNIMKYSLLYELMFITRSPYIINKFLLSVFNDVLCIPNINNKYDDTVIVFSCILFVNHFFYHINQKSKETKNNSWKDKNKILYINQVQKIIKLFLLLCPHNQIEQMDNIRRFTKKIVQMYSHIDAACIFAPNNDVIEDTCSSLSSDHEIIEEKQNKEKPEAVKECSDLYNDLKKKIDEEKAKIRSFIIKQKELHERLKMNVDDSLYVNKSKGNADTHNNLTNKKSPLENEEDEMQEEYDEDNDDFDMFSCVQANKKRKVEKVHITDYYTTGNNANLSDNWNDSEGYYKAMVGEVIDKRYSVVCELVGKGVFSNVLKCYDMVNKIPVAVKVIRDNDMMKKAAEKEISILKKLNQYDKDNKRHIIRLLSSIKYKNHLCLVFEWMWGNLRIALKKYGNGHGLNATAVHCYTKQLFIALRHMRKCRIMHADLKPDNILINEKFNALKVCDLGSASDISENEITSYLVSRFYRAPEIILGFRYDAQIDVWSAAATVFELATGKILFPGKSNNHMIKLMMEYKGKFSHKMIKGGQFYSQHFNENLDFLYVDRDHYSKKEVVRVISDLRPTKNITCDLLEHQYWLKGNSPKMQFLKKKIKQLGDLLEKCLILDPSKRYTPDQALQHPYLRESIHFSKSQNE</sequence>
<feature type="compositionally biased region" description="Polar residues" evidence="10">
    <location>
        <begin position="514"/>
        <end position="528"/>
    </location>
</feature>
<evidence type="ECO:0000256" key="1">
    <source>
        <dbReference type="ARBA" id="ARBA00012513"/>
    </source>
</evidence>
<accession>A0A024VPS9</accession>
<dbReference type="EC" id="2.7.11.1" evidence="1"/>
<evidence type="ECO:0000256" key="8">
    <source>
        <dbReference type="PROSITE-ProRule" id="PRU10141"/>
    </source>
</evidence>
<evidence type="ECO:0000313" key="13">
    <source>
        <dbReference type="Proteomes" id="UP000030656"/>
    </source>
</evidence>
<evidence type="ECO:0000256" key="6">
    <source>
        <dbReference type="ARBA" id="ARBA00022840"/>
    </source>
</evidence>
<dbReference type="OrthoDB" id="3967at2759"/>
<gene>
    <name evidence="12" type="ORF">PFFCH_02121</name>
</gene>
<dbReference type="Gene3D" id="3.30.200.20">
    <property type="entry name" value="Phosphorylase Kinase, domain 1"/>
    <property type="match status" value="1"/>
</dbReference>
<reference evidence="12 13" key="2">
    <citation type="submission" date="2013-02" db="EMBL/GenBank/DDBJ databases">
        <title>The Genome Sequence of Plasmodium falciparum FCH/4.</title>
        <authorList>
            <consortium name="The Broad Institute Genome Sequencing Platform"/>
            <consortium name="The Broad Institute Genome Sequencing Center for Infectious Disease"/>
            <person name="Neafsey D."/>
            <person name="Cheeseman I."/>
            <person name="Volkman S."/>
            <person name="Adams J."/>
            <person name="Walker B."/>
            <person name="Young S.K."/>
            <person name="Zeng Q."/>
            <person name="Gargeya S."/>
            <person name="Fitzgerald M."/>
            <person name="Haas B."/>
            <person name="Abouelleil A."/>
            <person name="Alvarado L."/>
            <person name="Arachchi H.M."/>
            <person name="Berlin A.M."/>
            <person name="Chapman S.B."/>
            <person name="Dewar J."/>
            <person name="Goldberg J."/>
            <person name="Griggs A."/>
            <person name="Gujja S."/>
            <person name="Hansen M."/>
            <person name="Howarth C."/>
            <person name="Imamovic A."/>
            <person name="Larimer J."/>
            <person name="McCowan C."/>
            <person name="Murphy C."/>
            <person name="Neiman D."/>
            <person name="Pearson M."/>
            <person name="Priest M."/>
            <person name="Roberts A."/>
            <person name="Saif S."/>
            <person name="Shea T."/>
            <person name="Sisk P."/>
            <person name="Sykes S."/>
            <person name="Wortman J."/>
            <person name="Nusbaum C."/>
            <person name="Birren B."/>
        </authorList>
    </citation>
    <scope>NUCLEOTIDE SEQUENCE [LARGE SCALE GENOMIC DNA]</scope>
    <source>
        <strain evidence="12 13">FCH/4</strain>
    </source>
</reference>
<evidence type="ECO:0000313" key="12">
    <source>
        <dbReference type="EMBL" id="ETW30472.1"/>
    </source>
</evidence>
<feature type="domain" description="Protein kinase" evidence="11">
    <location>
        <begin position="604"/>
        <end position="926"/>
    </location>
</feature>
<feature type="binding site" evidence="8">
    <location>
        <position position="633"/>
    </location>
    <ligand>
        <name>ATP</name>
        <dbReference type="ChEBI" id="CHEBI:30616"/>
    </ligand>
</feature>
<proteinExistence type="inferred from homology"/>
<comment type="similarity">
    <text evidence="7">Belongs to the protein kinase superfamily. CMGC Ser/Thr protein kinase family.</text>
</comment>
<dbReference type="SMART" id="SM00220">
    <property type="entry name" value="S_TKc"/>
    <property type="match status" value="1"/>
</dbReference>
<feature type="coiled-coil region" evidence="9">
    <location>
        <begin position="466"/>
        <end position="493"/>
    </location>
</feature>
<dbReference type="InterPro" id="IPR011009">
    <property type="entry name" value="Kinase-like_dom_sf"/>
</dbReference>
<keyword evidence="3" id="KW-0808">Transferase</keyword>